<evidence type="ECO:0008006" key="3">
    <source>
        <dbReference type="Google" id="ProtNLM"/>
    </source>
</evidence>
<protein>
    <recommendedName>
        <fullName evidence="3">Phosphoglycerate mutase-like protein</fullName>
    </recommendedName>
</protein>
<organism evidence="1 2">
    <name type="scientific">Geodia barretti</name>
    <name type="common">Barrett's horny sponge</name>
    <dbReference type="NCBI Taxonomy" id="519541"/>
    <lineage>
        <taxon>Eukaryota</taxon>
        <taxon>Metazoa</taxon>
        <taxon>Porifera</taxon>
        <taxon>Demospongiae</taxon>
        <taxon>Heteroscleromorpha</taxon>
        <taxon>Tetractinellida</taxon>
        <taxon>Astrophorina</taxon>
        <taxon>Geodiidae</taxon>
        <taxon>Geodia</taxon>
    </lineage>
</organism>
<dbReference type="AlphaFoldDB" id="A0AA35WBH5"/>
<keyword evidence="2" id="KW-1185">Reference proteome</keyword>
<dbReference type="PROSITE" id="PS00175">
    <property type="entry name" value="PG_MUTASE"/>
    <property type="match status" value="1"/>
</dbReference>
<gene>
    <name evidence="1" type="ORF">GBAR_LOCUS7240</name>
</gene>
<dbReference type="InterPro" id="IPR029033">
    <property type="entry name" value="His_PPase_superfam"/>
</dbReference>
<dbReference type="PANTHER" id="PTHR16469:SF27">
    <property type="entry name" value="UBIQUITIN-ASSOCIATED AND SH3 DOMAIN-CONTAINING BA-RELATED"/>
    <property type="match status" value="1"/>
</dbReference>
<dbReference type="Proteomes" id="UP001174909">
    <property type="component" value="Unassembled WGS sequence"/>
</dbReference>
<reference evidence="1" key="1">
    <citation type="submission" date="2023-03" db="EMBL/GenBank/DDBJ databases">
        <authorList>
            <person name="Steffen K."/>
            <person name="Cardenas P."/>
        </authorList>
    </citation>
    <scope>NUCLEOTIDE SEQUENCE</scope>
</reference>
<dbReference type="InterPro" id="IPR013078">
    <property type="entry name" value="His_Pase_superF_clade-1"/>
</dbReference>
<dbReference type="InterPro" id="IPR051710">
    <property type="entry name" value="Phosphatase_SH3-domain"/>
</dbReference>
<dbReference type="SMART" id="SM00855">
    <property type="entry name" value="PGAM"/>
    <property type="match status" value="1"/>
</dbReference>
<proteinExistence type="predicted"/>
<dbReference type="GO" id="GO:0003824">
    <property type="term" value="F:catalytic activity"/>
    <property type="evidence" value="ECO:0007669"/>
    <property type="project" value="InterPro"/>
</dbReference>
<dbReference type="InterPro" id="IPR001345">
    <property type="entry name" value="PG/BPGM_mutase_AS"/>
</dbReference>
<dbReference type="Pfam" id="PF00300">
    <property type="entry name" value="His_Phos_1"/>
    <property type="match status" value="1"/>
</dbReference>
<comment type="caution">
    <text evidence="1">The sequence shown here is derived from an EMBL/GenBank/DDBJ whole genome shotgun (WGS) entry which is preliminary data.</text>
</comment>
<dbReference type="PANTHER" id="PTHR16469">
    <property type="entry name" value="UBIQUITIN-ASSOCIATED AND SH3 DOMAIN-CONTAINING BA-RELATED"/>
    <property type="match status" value="1"/>
</dbReference>
<name>A0AA35WBH5_GEOBA</name>
<evidence type="ECO:0000313" key="1">
    <source>
        <dbReference type="EMBL" id="CAI8011126.1"/>
    </source>
</evidence>
<dbReference type="Gene3D" id="3.40.50.1240">
    <property type="entry name" value="Phosphoglycerate mutase-like"/>
    <property type="match status" value="1"/>
</dbReference>
<dbReference type="SUPFAM" id="SSF53254">
    <property type="entry name" value="Phosphoglycerate mutase-like"/>
    <property type="match status" value="1"/>
</dbReference>
<dbReference type="EMBL" id="CASHTH010001082">
    <property type="protein sequence ID" value="CAI8011126.1"/>
    <property type="molecule type" value="Genomic_DNA"/>
</dbReference>
<sequence length="215" mass="23953">MAKQARASSSLQRIIVIRHGERLDNVDYMWTRTAARPYDPPLTEIGVQQARDAGKRFLGKDIHCIVSSPFLRCLQTAQQISDVLSLPSLHTCNSIVDVLSNHCGIHEQPAVPASNVAELGINISSRDTSELPRYPEKTRDGVKRFSPAYTRLANAFWPQNLVVVTHGYGVQEAVVKGGGSRNAFVDYCGFVEMTRTARDSDKWTTVDRGNVDEYF</sequence>
<accession>A0AA35WBH5</accession>
<evidence type="ECO:0000313" key="2">
    <source>
        <dbReference type="Proteomes" id="UP001174909"/>
    </source>
</evidence>
<dbReference type="CDD" id="cd07067">
    <property type="entry name" value="HP_PGM_like"/>
    <property type="match status" value="1"/>
</dbReference>